<dbReference type="Gene3D" id="2.170.130.10">
    <property type="entry name" value="TonB-dependent receptor, plug domain"/>
    <property type="match status" value="1"/>
</dbReference>
<evidence type="ECO:0000256" key="3">
    <source>
        <dbReference type="ARBA" id="ARBA00022452"/>
    </source>
</evidence>
<evidence type="ECO:0000313" key="10">
    <source>
        <dbReference type="Proteomes" id="UP000321204"/>
    </source>
</evidence>
<dbReference type="InterPro" id="IPR037066">
    <property type="entry name" value="Plug_dom_sf"/>
</dbReference>
<dbReference type="OrthoDB" id="899266at2"/>
<dbReference type="GO" id="GO:0009279">
    <property type="term" value="C:cell outer membrane"/>
    <property type="evidence" value="ECO:0007669"/>
    <property type="project" value="UniProtKB-SubCell"/>
</dbReference>
<keyword evidence="5 7" id="KW-0472">Membrane</keyword>
<keyword evidence="9" id="KW-0675">Receptor</keyword>
<dbReference type="Pfam" id="PF13715">
    <property type="entry name" value="CarbopepD_reg_2"/>
    <property type="match status" value="1"/>
</dbReference>
<dbReference type="Pfam" id="PF07715">
    <property type="entry name" value="Plug"/>
    <property type="match status" value="1"/>
</dbReference>
<keyword evidence="10" id="KW-1185">Reference proteome</keyword>
<organism evidence="9 10">
    <name type="scientific">Flavisolibacter ginsenosidimutans</name>
    <dbReference type="NCBI Taxonomy" id="661481"/>
    <lineage>
        <taxon>Bacteria</taxon>
        <taxon>Pseudomonadati</taxon>
        <taxon>Bacteroidota</taxon>
        <taxon>Chitinophagia</taxon>
        <taxon>Chitinophagales</taxon>
        <taxon>Chitinophagaceae</taxon>
        <taxon>Flavisolibacter</taxon>
    </lineage>
</organism>
<dbReference type="PROSITE" id="PS52016">
    <property type="entry name" value="TONB_DEPENDENT_REC_3"/>
    <property type="match status" value="1"/>
</dbReference>
<comment type="similarity">
    <text evidence="7">Belongs to the TonB-dependent receptor family.</text>
</comment>
<keyword evidence="4 7" id="KW-0812">Transmembrane</keyword>
<comment type="subcellular location">
    <subcellularLocation>
        <location evidence="1 7">Cell outer membrane</location>
        <topology evidence="1 7">Multi-pass membrane protein</topology>
    </subcellularLocation>
</comment>
<dbReference type="Proteomes" id="UP000321204">
    <property type="component" value="Chromosome"/>
</dbReference>
<dbReference type="InterPro" id="IPR023997">
    <property type="entry name" value="TonB-dep_OMP_SusC/RagA_CS"/>
</dbReference>
<protein>
    <submittedName>
        <fullName evidence="9">TonB-dependent receptor</fullName>
    </submittedName>
</protein>
<evidence type="ECO:0000256" key="4">
    <source>
        <dbReference type="ARBA" id="ARBA00022692"/>
    </source>
</evidence>
<proteinExistence type="inferred from homology"/>
<dbReference type="SUPFAM" id="SSF49464">
    <property type="entry name" value="Carboxypeptidase regulatory domain-like"/>
    <property type="match status" value="1"/>
</dbReference>
<evidence type="ECO:0000256" key="1">
    <source>
        <dbReference type="ARBA" id="ARBA00004571"/>
    </source>
</evidence>
<keyword evidence="2 7" id="KW-0813">Transport</keyword>
<dbReference type="InterPro" id="IPR008969">
    <property type="entry name" value="CarboxyPept-like_regulatory"/>
</dbReference>
<dbReference type="KEGG" id="fgg:FSB75_07065"/>
<keyword evidence="3 7" id="KW-1134">Transmembrane beta strand</keyword>
<dbReference type="EMBL" id="CP042433">
    <property type="protein sequence ID" value="QEC55664.1"/>
    <property type="molecule type" value="Genomic_DNA"/>
</dbReference>
<name>A0A5B8UGD9_9BACT</name>
<dbReference type="InterPro" id="IPR023996">
    <property type="entry name" value="TonB-dep_OMP_SusC/RagA"/>
</dbReference>
<dbReference type="Gene3D" id="2.40.170.20">
    <property type="entry name" value="TonB-dependent receptor, beta-barrel domain"/>
    <property type="match status" value="1"/>
</dbReference>
<reference evidence="9 10" key="1">
    <citation type="journal article" date="2015" name="Int. J. Syst. Evol. Microbiol.">
        <title>Flavisolibacter ginsenosidimutans sp. nov., with ginsenoside-converting activity isolated from soil used for cultivating ginseng.</title>
        <authorList>
            <person name="Zhao Y."/>
            <person name="Liu Q."/>
            <person name="Kang M.S."/>
            <person name="Jin F."/>
            <person name="Yu H."/>
            <person name="Im W.T."/>
        </authorList>
    </citation>
    <scope>NUCLEOTIDE SEQUENCE [LARGE SCALE GENOMIC DNA]</scope>
    <source>
        <strain evidence="9 10">Gsoil 636</strain>
    </source>
</reference>
<dbReference type="InterPro" id="IPR012910">
    <property type="entry name" value="Plug_dom"/>
</dbReference>
<dbReference type="InterPro" id="IPR039426">
    <property type="entry name" value="TonB-dep_rcpt-like"/>
</dbReference>
<dbReference type="SUPFAM" id="SSF56935">
    <property type="entry name" value="Porins"/>
    <property type="match status" value="1"/>
</dbReference>
<sequence>MIIYQVPAPFTSTFKYGSAMKQIVLAIGGGLLMALPAAASPEFKSNEKFSGNKWWQQTQRVSGVVTNEAGEPLSNVTVQAKGTSKTTITATDGSFSLELPSGAKTLVFSYVGMETQELPVDQRTSYRIKLSAAANTLNDVVVVGYGTQRRINLTGSVSTVSGGTLTQRPAPNAANLLEGRVSGLQVTQPSSEPGRDNPNLLIRGRATFGGSTGPLVLIDGVTGSINNLSPDDIENISVLKDAASAAIYGSRAANGVILVTTKKGRKGQTTVSYRVNVGVYTPTAMPDFITNSAEYMTLYNAAAARSGVAFRYDSAEIAKYKNATDQNAYPNFDYVDYYFKSAVVSNHNISLSGGNERNTFNLSLSYLNQDAMLPGYSFKKYNGLFNYTSQINDRITIGTSMNLTYKDRQEPPFTSENFALAVYAAGPLYGPFLPDGSGRIVSRAYQAEGRNRNPQEMLAMGWQNTKEYNLNGQAYIDIKILKGLTWTSKVALNYVDEYYKMYQHPYSAYLLQQKDPATGDYQTGSSAFFGPDYLGVTDQYSKTITPTIYSVANYETKIAKDHDVKALVGFEQVYSKFQTLRARRLNGVSTALTELAGYTNTGEAINATYPRLPGLSAPYEWALQSFFGRVNYAYKNKYLLEANLRYDGTSRVSPDYRWGVFPSVSGAWLVSQEDFFNKNVTFLNNLKLRASYGTLGNQEIGNYAYQNVITVSGVSYPFGNTTPAQAAVLNSYKDQSLQWETTRIADFGLDLDLRRGLFGLTFDWFKKTTSDILASQPVPASLGLSSPTFNNGKMESRGIELELRHQNQIGAFHYGVNAQISTANNKVLDIKVPSIGTSINQVGLPYGSHYLYVWDGIFQVEDTAAGKVPKHVLNPNPKPGDLKMKDMNGDGVVDANDRMVVKGAYPDYIYSFGFNADYKGFGISAFFQGVQGLKNRVNNWGVDPFMQGTAPTTKWRDAWTPQNRSNTLPGIYVAGYTGVAAYAGSTYYLMDASYLRLKNVVLSYTFPRAIFSKIKARDLSIYVSGENLFTITKYEGSDPERSSTTGNYVQYPQARVLNVGLNVKF</sequence>
<dbReference type="FunFam" id="2.170.130.10:FF:000003">
    <property type="entry name" value="SusC/RagA family TonB-linked outer membrane protein"/>
    <property type="match status" value="1"/>
</dbReference>
<evidence type="ECO:0000256" key="6">
    <source>
        <dbReference type="ARBA" id="ARBA00023237"/>
    </source>
</evidence>
<dbReference type="NCBIfam" id="TIGR04056">
    <property type="entry name" value="OMP_RagA_SusC"/>
    <property type="match status" value="1"/>
</dbReference>
<evidence type="ECO:0000259" key="8">
    <source>
        <dbReference type="Pfam" id="PF07715"/>
    </source>
</evidence>
<keyword evidence="6 7" id="KW-0998">Cell outer membrane</keyword>
<feature type="domain" description="TonB-dependent receptor plug" evidence="8">
    <location>
        <begin position="152"/>
        <end position="256"/>
    </location>
</feature>
<dbReference type="Gene3D" id="2.60.40.1120">
    <property type="entry name" value="Carboxypeptidase-like, regulatory domain"/>
    <property type="match status" value="1"/>
</dbReference>
<evidence type="ECO:0000313" key="9">
    <source>
        <dbReference type="EMBL" id="QEC55664.1"/>
    </source>
</evidence>
<dbReference type="NCBIfam" id="TIGR04057">
    <property type="entry name" value="SusC_RagA_signa"/>
    <property type="match status" value="1"/>
</dbReference>
<gene>
    <name evidence="9" type="ORF">FSB75_07065</name>
</gene>
<evidence type="ECO:0000256" key="5">
    <source>
        <dbReference type="ARBA" id="ARBA00023136"/>
    </source>
</evidence>
<accession>A0A5B8UGD9</accession>
<dbReference type="AlphaFoldDB" id="A0A5B8UGD9"/>
<evidence type="ECO:0000256" key="2">
    <source>
        <dbReference type="ARBA" id="ARBA00022448"/>
    </source>
</evidence>
<evidence type="ECO:0000256" key="7">
    <source>
        <dbReference type="PROSITE-ProRule" id="PRU01360"/>
    </source>
</evidence>
<dbReference type="InterPro" id="IPR036942">
    <property type="entry name" value="Beta-barrel_TonB_sf"/>
</dbReference>